<sequence length="286" mass="31532">MLKKILKWTGRTLLVIILLAIGYYTKAHIMIGKRQHKVYAVKPVKLDIPNDSATLAMGRRLVTTKGCTDCHDKDLGGKVLFEQKGIGRLTARNLTKGKGGVPKDFDTDDWVRAIRHGVQRDGTPLIYMPSAGFNQLSETDLKAVIAYCAQVPPVNRENPPSEIGVGATIMADLGELELFEAEKIDHKAPVPMAIREGVTPDFGKYVTQICTGCHKPDMKGTPGEGGTPDISSTGKSARWTDEQFFQTLRTGKRPDGTELKAPMPWQMTAAFSDTEMRALRMYLKSI</sequence>
<keyword evidence="2 4" id="KW-0479">Metal-binding</keyword>
<name>A0ABQ1YJX9_9BACT</name>
<dbReference type="SUPFAM" id="SSF46626">
    <property type="entry name" value="Cytochrome c"/>
    <property type="match status" value="2"/>
</dbReference>
<dbReference type="EMBL" id="BMIA01000001">
    <property type="protein sequence ID" value="GGH29002.1"/>
    <property type="molecule type" value="Genomic_DNA"/>
</dbReference>
<evidence type="ECO:0000256" key="4">
    <source>
        <dbReference type="PROSITE-ProRule" id="PRU00433"/>
    </source>
</evidence>
<evidence type="ECO:0000313" key="7">
    <source>
        <dbReference type="Proteomes" id="UP000600214"/>
    </source>
</evidence>
<evidence type="ECO:0000259" key="5">
    <source>
        <dbReference type="PROSITE" id="PS51007"/>
    </source>
</evidence>
<keyword evidence="3 4" id="KW-0408">Iron</keyword>
<feature type="domain" description="Cytochrome c" evidence="5">
    <location>
        <begin position="198"/>
        <end position="286"/>
    </location>
</feature>
<dbReference type="InterPro" id="IPR009056">
    <property type="entry name" value="Cyt_c-like_dom"/>
</dbReference>
<dbReference type="PANTHER" id="PTHR35008">
    <property type="entry name" value="BLL4482 PROTEIN-RELATED"/>
    <property type="match status" value="1"/>
</dbReference>
<evidence type="ECO:0000256" key="3">
    <source>
        <dbReference type="ARBA" id="ARBA00023004"/>
    </source>
</evidence>
<keyword evidence="1 4" id="KW-0349">Heme</keyword>
<dbReference type="PROSITE" id="PS51007">
    <property type="entry name" value="CYTC"/>
    <property type="match status" value="2"/>
</dbReference>
<protein>
    <recommendedName>
        <fullName evidence="5">Cytochrome c domain-containing protein</fullName>
    </recommendedName>
</protein>
<gene>
    <name evidence="6" type="ORF">GCM10007423_16000</name>
</gene>
<feature type="domain" description="Cytochrome c" evidence="5">
    <location>
        <begin position="53"/>
        <end position="152"/>
    </location>
</feature>
<accession>A0ABQ1YJX9</accession>
<dbReference type="Pfam" id="PF13442">
    <property type="entry name" value="Cytochrome_CBB3"/>
    <property type="match status" value="1"/>
</dbReference>
<keyword evidence="7" id="KW-1185">Reference proteome</keyword>
<dbReference type="Gene3D" id="1.10.760.10">
    <property type="entry name" value="Cytochrome c-like domain"/>
    <property type="match status" value="2"/>
</dbReference>
<organism evidence="6 7">
    <name type="scientific">Dyadobacter endophyticus</name>
    <dbReference type="NCBI Taxonomy" id="1749036"/>
    <lineage>
        <taxon>Bacteria</taxon>
        <taxon>Pseudomonadati</taxon>
        <taxon>Bacteroidota</taxon>
        <taxon>Cytophagia</taxon>
        <taxon>Cytophagales</taxon>
        <taxon>Spirosomataceae</taxon>
        <taxon>Dyadobacter</taxon>
    </lineage>
</organism>
<dbReference type="RefSeq" id="WP_188930403.1">
    <property type="nucleotide sequence ID" value="NZ_BMIA01000001.1"/>
</dbReference>
<evidence type="ECO:0000256" key="2">
    <source>
        <dbReference type="ARBA" id="ARBA00022723"/>
    </source>
</evidence>
<dbReference type="Proteomes" id="UP000600214">
    <property type="component" value="Unassembled WGS sequence"/>
</dbReference>
<dbReference type="PANTHER" id="PTHR35008:SF4">
    <property type="entry name" value="BLL4482 PROTEIN"/>
    <property type="match status" value="1"/>
</dbReference>
<dbReference type="Pfam" id="PF00034">
    <property type="entry name" value="Cytochrom_C"/>
    <property type="match status" value="1"/>
</dbReference>
<dbReference type="InterPro" id="IPR051459">
    <property type="entry name" value="Cytochrome_c-type_DH"/>
</dbReference>
<reference evidence="7" key="1">
    <citation type="journal article" date="2019" name="Int. J. Syst. Evol. Microbiol.">
        <title>The Global Catalogue of Microorganisms (GCM) 10K type strain sequencing project: providing services to taxonomists for standard genome sequencing and annotation.</title>
        <authorList>
            <consortium name="The Broad Institute Genomics Platform"/>
            <consortium name="The Broad Institute Genome Sequencing Center for Infectious Disease"/>
            <person name="Wu L."/>
            <person name="Ma J."/>
        </authorList>
    </citation>
    <scope>NUCLEOTIDE SEQUENCE [LARGE SCALE GENOMIC DNA]</scope>
    <source>
        <strain evidence="7">CGMCC 1.15288</strain>
    </source>
</reference>
<evidence type="ECO:0000256" key="1">
    <source>
        <dbReference type="ARBA" id="ARBA00022617"/>
    </source>
</evidence>
<proteinExistence type="predicted"/>
<comment type="caution">
    <text evidence="6">The sequence shown here is derived from an EMBL/GenBank/DDBJ whole genome shotgun (WGS) entry which is preliminary data.</text>
</comment>
<evidence type="ECO:0000313" key="6">
    <source>
        <dbReference type="EMBL" id="GGH29002.1"/>
    </source>
</evidence>
<dbReference type="InterPro" id="IPR036909">
    <property type="entry name" value="Cyt_c-like_dom_sf"/>
</dbReference>